<name>A0ACB8RXV9_9AGAM</name>
<comment type="caution">
    <text evidence="1">The sequence shown here is derived from an EMBL/GenBank/DDBJ whole genome shotgun (WGS) entry which is preliminary data.</text>
</comment>
<dbReference type="EMBL" id="MU275887">
    <property type="protein sequence ID" value="KAI0048436.1"/>
    <property type="molecule type" value="Genomic_DNA"/>
</dbReference>
<sequence length="331" mass="35487">MLRSTLHGGFKPLARALSASATTAPLLVSPTELHALRAAGDVAVLDASWHMPNSPRNAREEFLAKRIPGARYLSLDDVASTHELGLAHMMPSGEAFARALEDFGVTPTSHVILYDSHGIFSAPRALFMLRSFGHERSSVLDGGLPRWEAEGRSVEAGPIGETAKGTYPVPPAPSDAVRSYEQMVQNSTGDLSTDLTAELVVDARARGRYLGTTPEPRPGLPSGHIPGSFSLPFDTFLQTNNVPNSDKTYTTYLPPDELRKKLVDAVGPEHAQQVIDGKRAITTTCGSGMTAGVLWLGLKLIAWSTKVALYDESWTGYASRAQSPIATGDKP</sequence>
<proteinExistence type="predicted"/>
<evidence type="ECO:0000313" key="2">
    <source>
        <dbReference type="Proteomes" id="UP000814033"/>
    </source>
</evidence>
<keyword evidence="2" id="KW-1185">Reference proteome</keyword>
<gene>
    <name evidence="1" type="ORF">FA95DRAFT_1490885</name>
</gene>
<dbReference type="Proteomes" id="UP000814033">
    <property type="component" value="Unassembled WGS sequence"/>
</dbReference>
<evidence type="ECO:0000313" key="1">
    <source>
        <dbReference type="EMBL" id="KAI0048436.1"/>
    </source>
</evidence>
<protein>
    <submittedName>
        <fullName evidence="1">Rhodanese-like protein</fullName>
    </submittedName>
</protein>
<organism evidence="1 2">
    <name type="scientific">Auriscalpium vulgare</name>
    <dbReference type="NCBI Taxonomy" id="40419"/>
    <lineage>
        <taxon>Eukaryota</taxon>
        <taxon>Fungi</taxon>
        <taxon>Dikarya</taxon>
        <taxon>Basidiomycota</taxon>
        <taxon>Agaricomycotina</taxon>
        <taxon>Agaricomycetes</taxon>
        <taxon>Russulales</taxon>
        <taxon>Auriscalpiaceae</taxon>
        <taxon>Auriscalpium</taxon>
    </lineage>
</organism>
<accession>A0ACB8RXV9</accession>
<reference evidence="1" key="2">
    <citation type="journal article" date="2022" name="New Phytol.">
        <title>Evolutionary transition to the ectomycorrhizal habit in the genomes of a hyperdiverse lineage of mushroom-forming fungi.</title>
        <authorList>
            <person name="Looney B."/>
            <person name="Miyauchi S."/>
            <person name="Morin E."/>
            <person name="Drula E."/>
            <person name="Courty P.E."/>
            <person name="Kohler A."/>
            <person name="Kuo A."/>
            <person name="LaButti K."/>
            <person name="Pangilinan J."/>
            <person name="Lipzen A."/>
            <person name="Riley R."/>
            <person name="Andreopoulos W."/>
            <person name="He G."/>
            <person name="Johnson J."/>
            <person name="Nolan M."/>
            <person name="Tritt A."/>
            <person name="Barry K.W."/>
            <person name="Grigoriev I.V."/>
            <person name="Nagy L.G."/>
            <person name="Hibbett D."/>
            <person name="Henrissat B."/>
            <person name="Matheny P.B."/>
            <person name="Labbe J."/>
            <person name="Martin F.M."/>
        </authorList>
    </citation>
    <scope>NUCLEOTIDE SEQUENCE</scope>
    <source>
        <strain evidence="1">FP105234-sp</strain>
    </source>
</reference>
<reference evidence="1" key="1">
    <citation type="submission" date="2021-02" db="EMBL/GenBank/DDBJ databases">
        <authorList>
            <consortium name="DOE Joint Genome Institute"/>
            <person name="Ahrendt S."/>
            <person name="Looney B.P."/>
            <person name="Miyauchi S."/>
            <person name="Morin E."/>
            <person name="Drula E."/>
            <person name="Courty P.E."/>
            <person name="Chicoki N."/>
            <person name="Fauchery L."/>
            <person name="Kohler A."/>
            <person name="Kuo A."/>
            <person name="Labutti K."/>
            <person name="Pangilinan J."/>
            <person name="Lipzen A."/>
            <person name="Riley R."/>
            <person name="Andreopoulos W."/>
            <person name="He G."/>
            <person name="Johnson J."/>
            <person name="Barry K.W."/>
            <person name="Grigoriev I.V."/>
            <person name="Nagy L."/>
            <person name="Hibbett D."/>
            <person name="Henrissat B."/>
            <person name="Matheny P.B."/>
            <person name="Labbe J."/>
            <person name="Martin F."/>
        </authorList>
    </citation>
    <scope>NUCLEOTIDE SEQUENCE</scope>
    <source>
        <strain evidence="1">FP105234-sp</strain>
    </source>
</reference>